<dbReference type="InterPro" id="IPR003604">
    <property type="entry name" value="Matrin/U1-like-C_Znf_C2H2"/>
</dbReference>
<keyword evidence="3" id="KW-0677">Repeat</keyword>
<dbReference type="Proteomes" id="UP000694523">
    <property type="component" value="Unplaced"/>
</dbReference>
<dbReference type="AlphaFoldDB" id="A0A8C6UGH6"/>
<dbReference type="PANTHER" id="PTHR46144">
    <property type="entry name" value="ZINC FINGER PROTEIN 385B-LIKE"/>
    <property type="match status" value="1"/>
</dbReference>
<dbReference type="SMART" id="SM00451">
    <property type="entry name" value="ZnF_U1"/>
    <property type="match status" value="1"/>
</dbReference>
<dbReference type="InterPro" id="IPR051868">
    <property type="entry name" value="ZN346_ZMAT4"/>
</dbReference>
<dbReference type="Ensembl" id="ENSNMLT00000037826.1">
    <property type="protein sequence ID" value="ENSNMLP00000033954.1"/>
    <property type="gene ID" value="ENSNMLG00000021183.1"/>
</dbReference>
<evidence type="ECO:0000256" key="1">
    <source>
        <dbReference type="ARBA" id="ARBA00004123"/>
    </source>
</evidence>
<evidence type="ECO:0000256" key="6">
    <source>
        <dbReference type="ARBA" id="ARBA00023242"/>
    </source>
</evidence>
<dbReference type="InterPro" id="IPR036236">
    <property type="entry name" value="Znf_C2H2_sf"/>
</dbReference>
<dbReference type="Gene3D" id="3.30.160.60">
    <property type="entry name" value="Classic Zinc Finger"/>
    <property type="match status" value="2"/>
</dbReference>
<evidence type="ECO:0000259" key="7">
    <source>
        <dbReference type="PROSITE" id="PS00028"/>
    </source>
</evidence>
<dbReference type="PANTHER" id="PTHR46144:SF1">
    <property type="entry name" value="U1-TYPE DOMAIN-CONTAINING PROTEIN"/>
    <property type="match status" value="1"/>
</dbReference>
<protein>
    <recommendedName>
        <fullName evidence="7">C2H2-type domain-containing protein</fullName>
    </recommendedName>
</protein>
<reference evidence="8" key="1">
    <citation type="submission" date="2025-08" db="UniProtKB">
        <authorList>
            <consortium name="Ensembl"/>
        </authorList>
    </citation>
    <scope>IDENTIFICATION</scope>
</reference>
<dbReference type="InterPro" id="IPR013087">
    <property type="entry name" value="Znf_C2H2_type"/>
</dbReference>
<dbReference type="Pfam" id="PF12874">
    <property type="entry name" value="zf-met"/>
    <property type="match status" value="2"/>
</dbReference>
<evidence type="ECO:0000256" key="3">
    <source>
        <dbReference type="ARBA" id="ARBA00022737"/>
    </source>
</evidence>
<evidence type="ECO:0000256" key="5">
    <source>
        <dbReference type="ARBA" id="ARBA00022833"/>
    </source>
</evidence>
<accession>A0A8C6UGH6</accession>
<dbReference type="GO" id="GO:0003676">
    <property type="term" value="F:nucleic acid binding"/>
    <property type="evidence" value="ECO:0007669"/>
    <property type="project" value="InterPro"/>
</dbReference>
<keyword evidence="2" id="KW-0479">Metal-binding</keyword>
<keyword evidence="5" id="KW-0862">Zinc</keyword>
<keyword evidence="6" id="KW-0539">Nucleus</keyword>
<sequence length="119" mass="13314">MAATEQCTKPASEQMLRRVLTDSFCHVCDAVLVHESQRSSHYQVRRLHGVKPSYNNNTRSNSASTQFCSLCNMVFSSAIVAKSHYNGKVHRKNSRKRGHTPNCEYNSSTTVIPVKVLGT</sequence>
<feature type="domain" description="C2H2-type" evidence="7">
    <location>
        <begin position="68"/>
        <end position="90"/>
    </location>
</feature>
<dbReference type="GO" id="GO:0005634">
    <property type="term" value="C:nucleus"/>
    <property type="evidence" value="ECO:0007669"/>
    <property type="project" value="UniProtKB-SubCell"/>
</dbReference>
<dbReference type="PROSITE" id="PS00028">
    <property type="entry name" value="ZINC_FINGER_C2H2_1"/>
    <property type="match status" value="1"/>
</dbReference>
<evidence type="ECO:0000313" key="8">
    <source>
        <dbReference type="Ensembl" id="ENSNMLP00000033954.1"/>
    </source>
</evidence>
<comment type="subcellular location">
    <subcellularLocation>
        <location evidence="1">Nucleus</location>
    </subcellularLocation>
</comment>
<keyword evidence="4" id="KW-0863">Zinc-finger</keyword>
<reference evidence="8" key="2">
    <citation type="submission" date="2025-09" db="UniProtKB">
        <authorList>
            <consortium name="Ensembl"/>
        </authorList>
    </citation>
    <scope>IDENTIFICATION</scope>
</reference>
<organism evidence="8 9">
    <name type="scientific">Neogobius melanostomus</name>
    <name type="common">round goby</name>
    <dbReference type="NCBI Taxonomy" id="47308"/>
    <lineage>
        <taxon>Eukaryota</taxon>
        <taxon>Metazoa</taxon>
        <taxon>Chordata</taxon>
        <taxon>Craniata</taxon>
        <taxon>Vertebrata</taxon>
        <taxon>Euteleostomi</taxon>
        <taxon>Actinopterygii</taxon>
        <taxon>Neopterygii</taxon>
        <taxon>Teleostei</taxon>
        <taxon>Neoteleostei</taxon>
        <taxon>Acanthomorphata</taxon>
        <taxon>Gobiaria</taxon>
        <taxon>Gobiiformes</taxon>
        <taxon>Gobioidei</taxon>
        <taxon>Gobiidae</taxon>
        <taxon>Benthophilinae</taxon>
        <taxon>Neogobiini</taxon>
        <taxon>Neogobius</taxon>
    </lineage>
</organism>
<evidence type="ECO:0000256" key="2">
    <source>
        <dbReference type="ARBA" id="ARBA00022723"/>
    </source>
</evidence>
<evidence type="ECO:0000256" key="4">
    <source>
        <dbReference type="ARBA" id="ARBA00022771"/>
    </source>
</evidence>
<dbReference type="SUPFAM" id="SSF57667">
    <property type="entry name" value="beta-beta-alpha zinc fingers"/>
    <property type="match status" value="1"/>
</dbReference>
<proteinExistence type="predicted"/>
<evidence type="ECO:0000313" key="9">
    <source>
        <dbReference type="Proteomes" id="UP000694523"/>
    </source>
</evidence>
<name>A0A8C6UGH6_9GOBI</name>
<keyword evidence="9" id="KW-1185">Reference proteome</keyword>
<dbReference type="GO" id="GO:0008270">
    <property type="term" value="F:zinc ion binding"/>
    <property type="evidence" value="ECO:0007669"/>
    <property type="project" value="UniProtKB-KW"/>
</dbReference>